<evidence type="ECO:0000256" key="3">
    <source>
        <dbReference type="ARBA" id="ARBA00022729"/>
    </source>
</evidence>
<comment type="subcellular location">
    <subcellularLocation>
        <location evidence="1">Membrane</location>
        <topology evidence="1">Single-pass membrane protein</topology>
    </subcellularLocation>
</comment>
<keyword evidence="4 6" id="KW-1133">Transmembrane helix</keyword>
<keyword evidence="5 6" id="KW-0472">Membrane</keyword>
<dbReference type="InterPro" id="IPR018939">
    <property type="entry name" value="Autophagy-rel_prot_27"/>
</dbReference>
<keyword evidence="2 6" id="KW-0812">Transmembrane</keyword>
<feature type="transmembrane region" description="Helical" evidence="6">
    <location>
        <begin position="111"/>
        <end position="135"/>
    </location>
</feature>
<evidence type="ECO:0000256" key="1">
    <source>
        <dbReference type="ARBA" id="ARBA00004167"/>
    </source>
</evidence>
<dbReference type="PANTHER" id="PTHR15071">
    <property type="entry name" value="MANNOSE-6-PHOSPHATE RECEPTOR FAMILY MEMBER"/>
    <property type="match status" value="1"/>
</dbReference>
<dbReference type="GO" id="GO:0000139">
    <property type="term" value="C:Golgi membrane"/>
    <property type="evidence" value="ECO:0007669"/>
    <property type="project" value="UniProtKB-SubCell"/>
</dbReference>
<dbReference type="PANTHER" id="PTHR15071:SF0">
    <property type="entry name" value="MANNOSE 6-PHOSPHATE RECEPTOR-LIKE PROTEIN 1"/>
    <property type="match status" value="1"/>
</dbReference>
<dbReference type="OrthoDB" id="29460at2759"/>
<dbReference type="AlphaFoldDB" id="S8C921"/>
<gene>
    <name evidence="7" type="ORF">M569_11391</name>
</gene>
<evidence type="ECO:0000313" key="7">
    <source>
        <dbReference type="EMBL" id="EPS63394.1"/>
    </source>
</evidence>
<evidence type="ECO:0000256" key="6">
    <source>
        <dbReference type="SAM" id="Phobius"/>
    </source>
</evidence>
<organism evidence="7 8">
    <name type="scientific">Genlisea aurea</name>
    <dbReference type="NCBI Taxonomy" id="192259"/>
    <lineage>
        <taxon>Eukaryota</taxon>
        <taxon>Viridiplantae</taxon>
        <taxon>Streptophyta</taxon>
        <taxon>Embryophyta</taxon>
        <taxon>Tracheophyta</taxon>
        <taxon>Spermatophyta</taxon>
        <taxon>Magnoliopsida</taxon>
        <taxon>eudicotyledons</taxon>
        <taxon>Gunneridae</taxon>
        <taxon>Pentapetalae</taxon>
        <taxon>asterids</taxon>
        <taxon>lamiids</taxon>
        <taxon>Lamiales</taxon>
        <taxon>Lentibulariaceae</taxon>
        <taxon>Genlisea</taxon>
    </lineage>
</organism>
<dbReference type="Pfam" id="PF09451">
    <property type="entry name" value="ATG27"/>
    <property type="match status" value="1"/>
</dbReference>
<comment type="caution">
    <text evidence="7">The sequence shown here is derived from an EMBL/GenBank/DDBJ whole genome shotgun (WGS) entry which is preliminary data.</text>
</comment>
<keyword evidence="3" id="KW-0732">Signal</keyword>
<evidence type="ECO:0000256" key="4">
    <source>
        <dbReference type="ARBA" id="ARBA00022989"/>
    </source>
</evidence>
<protein>
    <recommendedName>
        <fullName evidence="9">Autophagy-related protein 27</fullName>
    </recommendedName>
</protein>
<feature type="non-terminal residue" evidence="7">
    <location>
        <position position="1"/>
    </location>
</feature>
<evidence type="ECO:0000256" key="2">
    <source>
        <dbReference type="ARBA" id="ARBA00022692"/>
    </source>
</evidence>
<reference evidence="7 8" key="1">
    <citation type="journal article" date="2013" name="BMC Genomics">
        <title>The miniature genome of a carnivorous plant Genlisea aurea contains a low number of genes and short non-coding sequences.</title>
        <authorList>
            <person name="Leushkin E.V."/>
            <person name="Sutormin R.A."/>
            <person name="Nabieva E.R."/>
            <person name="Penin A.A."/>
            <person name="Kondrashov A.S."/>
            <person name="Logacheva M.D."/>
        </authorList>
    </citation>
    <scope>NUCLEOTIDE SEQUENCE [LARGE SCALE GENOMIC DNA]</scope>
</reference>
<proteinExistence type="predicted"/>
<dbReference type="EMBL" id="AUSU01005519">
    <property type="protein sequence ID" value="EPS63394.1"/>
    <property type="molecule type" value="Genomic_DNA"/>
</dbReference>
<evidence type="ECO:0008006" key="9">
    <source>
        <dbReference type="Google" id="ProtNLM"/>
    </source>
</evidence>
<sequence length="190" mass="20641">QDCGGSSSRCGMGCSALVSNKIEGYPVCTTLGRPSSTAIVIRERKSPHSGVIVMMNDGTRQNCSLYVSVVCDSNKVQGPRTLEVHGPCEYSTEIKHPLGCAKITSHDRSGFGWFGTLMIIILCLFGAYLVAGAVYRHFVLHVRGLDVIPHLELWTSLPHTVQSCFQSSMRRLSGGGPSHVHRSSYSPVNF</sequence>
<evidence type="ECO:0000313" key="8">
    <source>
        <dbReference type="Proteomes" id="UP000015453"/>
    </source>
</evidence>
<evidence type="ECO:0000256" key="5">
    <source>
        <dbReference type="ARBA" id="ARBA00023136"/>
    </source>
</evidence>
<dbReference type="Proteomes" id="UP000015453">
    <property type="component" value="Unassembled WGS sequence"/>
</dbReference>
<name>S8C921_9LAMI</name>
<accession>S8C921</accession>
<keyword evidence="8" id="KW-1185">Reference proteome</keyword>